<keyword evidence="2" id="KW-1185">Reference proteome</keyword>
<sequence>MWDACMNRSLLQVGATVGLDSFLVGHLLLKTNRQFQFVDMDTVGAIRLGVGLDVVAMLAQACHVALVCCTLFSAAGDKRWRNMSMDMVRYYEATVVMHKLVAGFVVIVALQLASLAWHRSTGEMLATTAVLLDFSLAFLLLGFYGLHNESRTAMAAYCAYLAATLIACTALLFSLFSISATPLYNVSTGDELPQPLSNNVWSPNSFQVTLNRYLQIENPEPLFAHSPVPDISGNLPGLFKEIIFPCAYLLLGMFMLSLICLVFSLRLMGLFGNRLNQRALNAKHPSPKTMFQLAHVSTSSVLNSKLLHAPTMPLQPSPRTPKIQATPIMLSPAPSFVMSSSPLRPPTSPLSLRLPTNTYRGTLPCYISPPAPTSPLFFSFTASQSHSPSNKP</sequence>
<comment type="caution">
    <text evidence="1">The sequence shown here is derived from an EMBL/GenBank/DDBJ whole genome shotgun (WGS) entry which is preliminary data.</text>
</comment>
<evidence type="ECO:0000313" key="2">
    <source>
        <dbReference type="Proteomes" id="UP001165960"/>
    </source>
</evidence>
<proteinExistence type="predicted"/>
<dbReference type="Proteomes" id="UP001165960">
    <property type="component" value="Unassembled WGS sequence"/>
</dbReference>
<protein>
    <submittedName>
        <fullName evidence="1">Uncharacterized protein</fullName>
    </submittedName>
</protein>
<dbReference type="EMBL" id="QTSX02005052">
    <property type="protein sequence ID" value="KAJ9061641.1"/>
    <property type="molecule type" value="Genomic_DNA"/>
</dbReference>
<accession>A0ACC2SHL3</accession>
<evidence type="ECO:0000313" key="1">
    <source>
        <dbReference type="EMBL" id="KAJ9061641.1"/>
    </source>
</evidence>
<gene>
    <name evidence="1" type="ORF">DSO57_1018643</name>
</gene>
<reference evidence="1" key="1">
    <citation type="submission" date="2022-04" db="EMBL/GenBank/DDBJ databases">
        <title>Genome of the entomopathogenic fungus Entomophthora muscae.</title>
        <authorList>
            <person name="Elya C."/>
            <person name="Lovett B.R."/>
            <person name="Lee E."/>
            <person name="Macias A.M."/>
            <person name="Hajek A.E."/>
            <person name="De Bivort B.L."/>
            <person name="Kasson M.T."/>
            <person name="De Fine Licht H.H."/>
            <person name="Stajich J.E."/>
        </authorList>
    </citation>
    <scope>NUCLEOTIDE SEQUENCE</scope>
    <source>
        <strain evidence="1">Berkeley</strain>
    </source>
</reference>
<name>A0ACC2SHL3_9FUNG</name>
<organism evidence="1 2">
    <name type="scientific">Entomophthora muscae</name>
    <dbReference type="NCBI Taxonomy" id="34485"/>
    <lineage>
        <taxon>Eukaryota</taxon>
        <taxon>Fungi</taxon>
        <taxon>Fungi incertae sedis</taxon>
        <taxon>Zoopagomycota</taxon>
        <taxon>Entomophthoromycotina</taxon>
        <taxon>Entomophthoromycetes</taxon>
        <taxon>Entomophthorales</taxon>
        <taxon>Entomophthoraceae</taxon>
        <taxon>Entomophthora</taxon>
    </lineage>
</organism>